<keyword evidence="2" id="KW-0732">Signal</keyword>
<dbReference type="KEGG" id="fil:BN1229_v1_2291"/>
<keyword evidence="4" id="KW-1185">Reference proteome</keyword>
<name>A0A0D6JFV2_9HYPH</name>
<evidence type="ECO:0000256" key="2">
    <source>
        <dbReference type="SAM" id="SignalP"/>
    </source>
</evidence>
<reference evidence="4" key="1">
    <citation type="submission" date="2015-02" db="EMBL/GenBank/DDBJ databases">
        <authorList>
            <person name="Chooi Y.-H."/>
        </authorList>
    </citation>
    <scope>NUCLEOTIDE SEQUENCE [LARGE SCALE GENOMIC DNA]</scope>
    <source>
        <strain evidence="4">strain Y</strain>
    </source>
</reference>
<feature type="chain" id="PRO_5002306385" description="Peptidase C51 domain-containing protein" evidence="2">
    <location>
        <begin position="24"/>
        <end position="167"/>
    </location>
</feature>
<gene>
    <name evidence="3" type="ORF">YBN1229_v1_2291</name>
</gene>
<sequence length="167" mass="17763">MNMKIFAAVAGLLVGAGIGPASAQMSTGGMFDKVDGPSYARSSGRSSLGANFGNVNSKPQKKARTYSTTKVSAAPMASRGVGPRPSRWCGWWMRTQLGGGPEFNVAWNWRKYGRPTSPQVGAVVVWRHHVGIITGRAANGKWIVKSGNDGGKVRERARSVSGAVFRI</sequence>
<proteinExistence type="predicted"/>
<organism evidence="3 4">
    <name type="scientific">Candidatus Filomicrobium marinum</name>
    <dbReference type="NCBI Taxonomy" id="1608628"/>
    <lineage>
        <taxon>Bacteria</taxon>
        <taxon>Pseudomonadati</taxon>
        <taxon>Pseudomonadota</taxon>
        <taxon>Alphaproteobacteria</taxon>
        <taxon>Hyphomicrobiales</taxon>
        <taxon>Hyphomicrobiaceae</taxon>
        <taxon>Filomicrobium</taxon>
    </lineage>
</organism>
<accession>A0A0D6JFV2</accession>
<dbReference type="Proteomes" id="UP000033187">
    <property type="component" value="Chromosome 1"/>
</dbReference>
<evidence type="ECO:0000313" key="4">
    <source>
        <dbReference type="Proteomes" id="UP000033187"/>
    </source>
</evidence>
<feature type="signal peptide" evidence="2">
    <location>
        <begin position="1"/>
        <end position="23"/>
    </location>
</feature>
<protein>
    <recommendedName>
        <fullName evidence="5">Peptidase C51 domain-containing protein</fullName>
    </recommendedName>
</protein>
<dbReference type="AlphaFoldDB" id="A0A0D6JFV2"/>
<dbReference type="KEGG" id="fiy:BN1229_v1_2291"/>
<feature type="region of interest" description="Disordered" evidence="1">
    <location>
        <begin position="50"/>
        <end position="83"/>
    </location>
</feature>
<evidence type="ECO:0000313" key="3">
    <source>
        <dbReference type="EMBL" id="CPR19723.1"/>
    </source>
</evidence>
<evidence type="ECO:0000256" key="1">
    <source>
        <dbReference type="SAM" id="MobiDB-lite"/>
    </source>
</evidence>
<evidence type="ECO:0008006" key="5">
    <source>
        <dbReference type="Google" id="ProtNLM"/>
    </source>
</evidence>
<dbReference type="EMBL" id="LN829119">
    <property type="protein sequence ID" value="CPR19723.1"/>
    <property type="molecule type" value="Genomic_DNA"/>
</dbReference>